<organism evidence="10">
    <name type="scientific">Echinostoma caproni</name>
    <dbReference type="NCBI Taxonomy" id="27848"/>
    <lineage>
        <taxon>Eukaryota</taxon>
        <taxon>Metazoa</taxon>
        <taxon>Spiralia</taxon>
        <taxon>Lophotrochozoa</taxon>
        <taxon>Platyhelminthes</taxon>
        <taxon>Trematoda</taxon>
        <taxon>Digenea</taxon>
        <taxon>Plagiorchiida</taxon>
        <taxon>Echinostomata</taxon>
        <taxon>Echinostomatoidea</taxon>
        <taxon>Echinostomatidae</taxon>
        <taxon>Echinostoma</taxon>
    </lineage>
</organism>
<keyword evidence="9" id="KW-1185">Reference proteome</keyword>
<accession>A0A183A6S9</accession>
<evidence type="ECO:0000313" key="8">
    <source>
        <dbReference type="EMBL" id="VDP67101.1"/>
    </source>
</evidence>
<evidence type="ECO:0000256" key="6">
    <source>
        <dbReference type="SAM" id="MobiDB-lite"/>
    </source>
</evidence>
<evidence type="ECO:0000256" key="3">
    <source>
        <dbReference type="ARBA" id="ARBA00022692"/>
    </source>
</evidence>
<evidence type="ECO:0000256" key="7">
    <source>
        <dbReference type="SAM" id="Phobius"/>
    </source>
</evidence>
<dbReference type="EMBL" id="UZAN01039766">
    <property type="protein sequence ID" value="VDP67101.1"/>
    <property type="molecule type" value="Genomic_DNA"/>
</dbReference>
<comment type="similarity">
    <text evidence="2">Belongs to the TMEM151 family.</text>
</comment>
<evidence type="ECO:0000256" key="2">
    <source>
        <dbReference type="ARBA" id="ARBA00009583"/>
    </source>
</evidence>
<evidence type="ECO:0000256" key="5">
    <source>
        <dbReference type="ARBA" id="ARBA00023136"/>
    </source>
</evidence>
<gene>
    <name evidence="8" type="ORF">ECPE_LOCUS2664</name>
</gene>
<keyword evidence="4 7" id="KW-1133">Transmembrane helix</keyword>
<feature type="transmembrane region" description="Helical" evidence="7">
    <location>
        <begin position="20"/>
        <end position="37"/>
    </location>
</feature>
<reference evidence="8 9" key="2">
    <citation type="submission" date="2018-11" db="EMBL/GenBank/DDBJ databases">
        <authorList>
            <consortium name="Pathogen Informatics"/>
        </authorList>
    </citation>
    <scope>NUCLEOTIDE SEQUENCE [LARGE SCALE GENOMIC DNA]</scope>
    <source>
        <strain evidence="8 9">Egypt</strain>
    </source>
</reference>
<evidence type="ECO:0000256" key="1">
    <source>
        <dbReference type="ARBA" id="ARBA00004141"/>
    </source>
</evidence>
<protein>
    <submittedName>
        <fullName evidence="10">Transmembrane protein 231</fullName>
    </submittedName>
</protein>
<feature type="transmembrane region" description="Helical" evidence="7">
    <location>
        <begin position="94"/>
        <end position="113"/>
    </location>
</feature>
<evidence type="ECO:0000313" key="10">
    <source>
        <dbReference type="WBParaSite" id="ECPE_0000266701-mRNA-1"/>
    </source>
</evidence>
<dbReference type="AlphaFoldDB" id="A0A183A6S9"/>
<sequence>MRTSRDCLVYSFQEWRCACLTVIVIICVLGTCLCEFLHHLARHQARLDADQATEVTAKENEEQTKSAGEFPVERTQTTLAHYEHVLKKAFCCQTTYLVICGALVFLFYLVYLIECWNSAIWMRSVYCVDTQSAYRFIDVLRRTIPVIYWHVSCYHYSSSHSPRTVTNAYTADPDRQPTGPAPQTSHPTTQPPNSSSTSLQNKPPTNLTPQVNLVTVASAHQTYSTREQKVITASGTRIFDLNQLNGMWDLSGDVSELELYPLVEINLRTECLFANETAKLEFERERCAFYTSFEKYDMYMETDQVIQLSPHGTIPNQVFVSRSAPQVPIYLRQGTFLLAALFLLSFPLRVFIHSRTARLDYTVRKIFGPLNSVNGQLEADGLGQSVAIRCDLDQPTTPNPLESIKFISRMRLEKNNVIYTTVSNNNEAVVLCNRNISVDSVGCTSIPVKSTKRWQRVHGEVPSGAHDVDEDDDDELLSLDIRFDELHCANPVGGENIVPNKYVSQDSPDPVNSVQ</sequence>
<dbReference type="WBParaSite" id="ECPE_0000266701-mRNA-1">
    <property type="protein sequence ID" value="ECPE_0000266701-mRNA-1"/>
    <property type="gene ID" value="ECPE_0000266701"/>
</dbReference>
<keyword evidence="3 7" id="KW-0812">Transmembrane</keyword>
<feature type="compositionally biased region" description="Low complexity" evidence="6">
    <location>
        <begin position="181"/>
        <end position="198"/>
    </location>
</feature>
<proteinExistence type="inferred from homology"/>
<dbReference type="GO" id="GO:0016020">
    <property type="term" value="C:membrane"/>
    <property type="evidence" value="ECO:0007669"/>
    <property type="project" value="UniProtKB-SubCell"/>
</dbReference>
<dbReference type="OrthoDB" id="190434at2759"/>
<dbReference type="Proteomes" id="UP000272942">
    <property type="component" value="Unassembled WGS sequence"/>
</dbReference>
<feature type="region of interest" description="Disordered" evidence="6">
    <location>
        <begin position="158"/>
        <end position="207"/>
    </location>
</feature>
<keyword evidence="5 7" id="KW-0472">Membrane</keyword>
<dbReference type="InterPro" id="IPR026767">
    <property type="entry name" value="Tmem151"/>
</dbReference>
<dbReference type="PANTHER" id="PTHR31893:SF5">
    <property type="entry name" value="TRANSMEMBRANE PROTEIN 151 HOMOLOG"/>
    <property type="match status" value="1"/>
</dbReference>
<name>A0A183A6S9_9TREM</name>
<evidence type="ECO:0000313" key="9">
    <source>
        <dbReference type="Proteomes" id="UP000272942"/>
    </source>
</evidence>
<dbReference type="PANTHER" id="PTHR31893">
    <property type="entry name" value="TRANSMEMBRANE PROTEIN 151 HOMOLOG"/>
    <property type="match status" value="1"/>
</dbReference>
<comment type="subcellular location">
    <subcellularLocation>
        <location evidence="1">Membrane</location>
        <topology evidence="1">Multi-pass membrane protein</topology>
    </subcellularLocation>
</comment>
<dbReference type="Pfam" id="PF14857">
    <property type="entry name" value="TMEM151"/>
    <property type="match status" value="2"/>
</dbReference>
<evidence type="ECO:0000256" key="4">
    <source>
        <dbReference type="ARBA" id="ARBA00022989"/>
    </source>
</evidence>
<reference evidence="10" key="1">
    <citation type="submission" date="2016-06" db="UniProtKB">
        <authorList>
            <consortium name="WormBaseParasite"/>
        </authorList>
    </citation>
    <scope>IDENTIFICATION</scope>
</reference>